<dbReference type="AlphaFoldDB" id="A0A0F7F720"/>
<dbReference type="PRINTS" id="PR00133">
    <property type="entry name" value="GLHYDRLASE3"/>
</dbReference>
<evidence type="ECO:0000256" key="4">
    <source>
        <dbReference type="RuleBase" id="RU361161"/>
    </source>
</evidence>
<dbReference type="EMBL" id="CP011114">
    <property type="protein sequence ID" value="AKG33817.1"/>
    <property type="molecule type" value="Genomic_DNA"/>
</dbReference>
<dbReference type="RefSeq" id="WP_025694622.1">
    <property type="nucleotide sequence ID" value="NZ_ASQQ01000150.1"/>
</dbReference>
<dbReference type="Gene3D" id="2.60.40.10">
    <property type="entry name" value="Immunoglobulins"/>
    <property type="match status" value="1"/>
</dbReference>
<sequence>MNSLAEKWLGQLTLDEKISLVAGKDLWGTSAVERLGIPSLCMTDGPHGVRKEQDGTLLGLSKPATCFPTSSGLASSWNVELMEQIGVSLGKECRQLGVQILLGPGINMKRSPLCGRNFEYYSEDPFLAGEMAAAFIRGVQSRNIGTSLKHFACYNTEFERMTISSEVDERTMREIYLAAFERVVKKAAPWSIMSSYNKVNGTYASENRLLLTDILRGEWNFSGFVMSDWLAVNDRVKALQAGLDLEMPGPALSNAKQLKEALHSGELTEETLDGAVLNVLSAVEKSLRGTGPAPDNLDWSLEQAHRLARTAAEESMVLLKNDNRLLPLEPSGLPSIAIIGRNAKFPLIQGGGSSSINPSFLEIPFDEIVKILDPGTQIIYADGYDEDGADNQGLISEAVRAALQAEVVLLFAGSTELEGNDRENMDLPAGHSALLQAVASVHKSCVVVLNNGSAVDMRGWISDASAVLEVWLPGQAGGSALARLLFGEANPSGKLAETFPVKLSDNPSYLNFPGDNGKTVYGEGLFIGYRYYDRKEIEPLFPFGYGLSYTSFDYTDLEVVRKPEEGCFAVSVKVTNTGSRCGKEIVQLYVSDPDCELVRPDRELKGFAKVELSPGETQTVTLQLEKRDFSYYHPAAGGWTADSGDFVLSIGASSRDIRLSTRVHIEFIHIEFTGKTEITLDANSLLKQWLKTERGLQAVRYLAEHVAEDENLKETILAGKLRGFFLEMPLWRFIKLLSKDGTAERWSDRMMEELFGL</sequence>
<organism evidence="6 7">
    <name type="scientific">Paenibacillus durus ATCC 35681</name>
    <dbReference type="NCBI Taxonomy" id="1333534"/>
    <lineage>
        <taxon>Bacteria</taxon>
        <taxon>Bacillati</taxon>
        <taxon>Bacillota</taxon>
        <taxon>Bacilli</taxon>
        <taxon>Bacillales</taxon>
        <taxon>Paenibacillaceae</taxon>
        <taxon>Paenibacillus</taxon>
    </lineage>
</organism>
<dbReference type="InterPro" id="IPR026891">
    <property type="entry name" value="Fn3-like"/>
</dbReference>
<dbReference type="SUPFAM" id="SSF52279">
    <property type="entry name" value="Beta-D-glucan exohydrolase, C-terminal domain"/>
    <property type="match status" value="1"/>
</dbReference>
<dbReference type="Pfam" id="PF01915">
    <property type="entry name" value="Glyco_hydro_3_C"/>
    <property type="match status" value="1"/>
</dbReference>
<dbReference type="InterPro" id="IPR017853">
    <property type="entry name" value="GH"/>
</dbReference>
<evidence type="ECO:0000256" key="2">
    <source>
        <dbReference type="ARBA" id="ARBA00022801"/>
    </source>
</evidence>
<reference evidence="6 7" key="1">
    <citation type="submission" date="2015-03" db="EMBL/GenBank/DDBJ databases">
        <authorList>
            <person name="Abdul Halim M."/>
        </authorList>
    </citation>
    <scope>NUCLEOTIDE SEQUENCE [LARGE SCALE GENOMIC DNA]</scope>
    <source>
        <strain evidence="6 7">ATCC 35681</strain>
    </source>
</reference>
<dbReference type="FunFam" id="2.60.40.10:FF:000495">
    <property type="entry name" value="Periplasmic beta-glucosidase"/>
    <property type="match status" value="1"/>
</dbReference>
<dbReference type="SUPFAM" id="SSF51445">
    <property type="entry name" value="(Trans)glycosidases"/>
    <property type="match status" value="1"/>
</dbReference>
<dbReference type="HOGENOM" id="CLU_004542_4_1_9"/>
<dbReference type="GO" id="GO:0008422">
    <property type="term" value="F:beta-glucosidase activity"/>
    <property type="evidence" value="ECO:0007669"/>
    <property type="project" value="UniProtKB-ARBA"/>
</dbReference>
<keyword evidence="4" id="KW-0326">Glycosidase</keyword>
<dbReference type="InterPro" id="IPR019800">
    <property type="entry name" value="Glyco_hydro_3_AS"/>
</dbReference>
<feature type="domain" description="Fibronectin type III-like" evidence="5">
    <location>
        <begin position="584"/>
        <end position="654"/>
    </location>
</feature>
<dbReference type="Pfam" id="PF14310">
    <property type="entry name" value="Fn3-like"/>
    <property type="match status" value="1"/>
</dbReference>
<dbReference type="Gene3D" id="3.40.50.1700">
    <property type="entry name" value="Glycoside hydrolase family 3 C-terminal domain"/>
    <property type="match status" value="1"/>
</dbReference>
<dbReference type="PATRIC" id="fig|1333534.5.peg.831"/>
<dbReference type="InterPro" id="IPR013783">
    <property type="entry name" value="Ig-like_fold"/>
</dbReference>
<dbReference type="OrthoDB" id="9805821at2"/>
<dbReference type="SMR" id="A0A0F7F720"/>
<keyword evidence="3" id="KW-0119">Carbohydrate metabolism</keyword>
<dbReference type="PANTHER" id="PTHR42715:SF10">
    <property type="entry name" value="BETA-GLUCOSIDASE"/>
    <property type="match status" value="1"/>
</dbReference>
<gene>
    <name evidence="6" type="ORF">VK70_03805</name>
</gene>
<dbReference type="InterPro" id="IPR036962">
    <property type="entry name" value="Glyco_hydro_3_N_sf"/>
</dbReference>
<evidence type="ECO:0000313" key="7">
    <source>
        <dbReference type="Proteomes" id="UP000034189"/>
    </source>
</evidence>
<keyword evidence="2 4" id="KW-0378">Hydrolase</keyword>
<dbReference type="PANTHER" id="PTHR42715">
    <property type="entry name" value="BETA-GLUCOSIDASE"/>
    <property type="match status" value="1"/>
</dbReference>
<reference evidence="6 7" key="2">
    <citation type="journal article" date="2016" name="Genome Announc.">
        <title>Genome Sequence of a Gram-Positive Diazotroph, Paenibacillus durus Type Strain ATCC 35681.</title>
        <authorList>
            <person name="Halim M.A."/>
            <person name="Rahman A.Y."/>
            <person name="Sim K.S."/>
            <person name="Yam H.C."/>
            <person name="Rahim A.A."/>
            <person name="Ghazali A.H."/>
            <person name="Najimudin N."/>
        </authorList>
    </citation>
    <scope>NUCLEOTIDE SEQUENCE [LARGE SCALE GENOMIC DNA]</scope>
    <source>
        <strain evidence="6 7">ATCC 35681</strain>
    </source>
</reference>
<evidence type="ECO:0000313" key="6">
    <source>
        <dbReference type="EMBL" id="AKG33817.1"/>
    </source>
</evidence>
<dbReference type="PROSITE" id="PS00775">
    <property type="entry name" value="GLYCOSYL_HYDROL_F3"/>
    <property type="match status" value="1"/>
</dbReference>
<dbReference type="InterPro" id="IPR002772">
    <property type="entry name" value="Glyco_hydro_3_C"/>
</dbReference>
<dbReference type="Gene3D" id="3.20.20.300">
    <property type="entry name" value="Glycoside hydrolase, family 3, N-terminal domain"/>
    <property type="match status" value="1"/>
</dbReference>
<dbReference type="InterPro" id="IPR050288">
    <property type="entry name" value="Cellulose_deg_GH3"/>
</dbReference>
<dbReference type="GO" id="GO:0005975">
    <property type="term" value="P:carbohydrate metabolic process"/>
    <property type="evidence" value="ECO:0007669"/>
    <property type="project" value="InterPro"/>
</dbReference>
<comment type="similarity">
    <text evidence="1 4">Belongs to the glycosyl hydrolase 3 family.</text>
</comment>
<proteinExistence type="inferred from homology"/>
<dbReference type="Pfam" id="PF00933">
    <property type="entry name" value="Glyco_hydro_3"/>
    <property type="match status" value="1"/>
</dbReference>
<name>A0A0F7F720_PAEDU</name>
<dbReference type="Proteomes" id="UP000034189">
    <property type="component" value="Chromosome"/>
</dbReference>
<dbReference type="InterPro" id="IPR001764">
    <property type="entry name" value="Glyco_hydro_3_N"/>
</dbReference>
<evidence type="ECO:0000259" key="5">
    <source>
        <dbReference type="SMART" id="SM01217"/>
    </source>
</evidence>
<dbReference type="SMART" id="SM01217">
    <property type="entry name" value="Fn3_like"/>
    <property type="match status" value="1"/>
</dbReference>
<protein>
    <recommendedName>
        <fullName evidence="5">Fibronectin type III-like domain-containing protein</fullName>
    </recommendedName>
</protein>
<dbReference type="InterPro" id="IPR036881">
    <property type="entry name" value="Glyco_hydro_3_C_sf"/>
</dbReference>
<accession>A0A0F7F720</accession>
<evidence type="ECO:0000256" key="3">
    <source>
        <dbReference type="ARBA" id="ARBA00023277"/>
    </source>
</evidence>
<evidence type="ECO:0000256" key="1">
    <source>
        <dbReference type="ARBA" id="ARBA00005336"/>
    </source>
</evidence>